<comment type="subcellular location">
    <subcellularLocation>
        <location evidence="1">Membrane</location>
    </subcellularLocation>
</comment>
<dbReference type="InterPro" id="IPR012338">
    <property type="entry name" value="Beta-lactam/transpept-like"/>
</dbReference>
<dbReference type="InterPro" id="IPR050491">
    <property type="entry name" value="AmpC-like"/>
</dbReference>
<evidence type="ECO:0000256" key="1">
    <source>
        <dbReference type="ARBA" id="ARBA00004370"/>
    </source>
</evidence>
<reference evidence="4 5" key="1">
    <citation type="submission" date="2022-06" db="EMBL/GenBank/DDBJ databases">
        <title>Isolation of gut microbiota from human fecal samples.</title>
        <authorList>
            <person name="Pamer E.G."/>
            <person name="Barat B."/>
            <person name="Waligurski E."/>
            <person name="Medina S."/>
            <person name="Paddock L."/>
            <person name="Mostad J."/>
        </authorList>
    </citation>
    <scope>NUCLEOTIDE SEQUENCE [LARGE SCALE GENOMIC DNA]</scope>
    <source>
        <strain evidence="4 5">DFI.6.1</strain>
    </source>
</reference>
<evidence type="ECO:0000313" key="4">
    <source>
        <dbReference type="EMBL" id="MCQ5121396.1"/>
    </source>
</evidence>
<keyword evidence="2" id="KW-0472">Membrane</keyword>
<gene>
    <name evidence="4" type="ORF">NE663_03885</name>
</gene>
<proteinExistence type="predicted"/>
<dbReference type="Proteomes" id="UP001524435">
    <property type="component" value="Unassembled WGS sequence"/>
</dbReference>
<dbReference type="PANTHER" id="PTHR46825:SF11">
    <property type="entry name" value="PENICILLIN-BINDING PROTEIN 4"/>
    <property type="match status" value="1"/>
</dbReference>
<dbReference type="SUPFAM" id="SSF56601">
    <property type="entry name" value="beta-lactamase/transpeptidase-like"/>
    <property type="match status" value="1"/>
</dbReference>
<protein>
    <submittedName>
        <fullName evidence="4">Beta-lactamase family protein</fullName>
    </submittedName>
</protein>
<keyword evidence="5" id="KW-1185">Reference proteome</keyword>
<name>A0ABT1SJI9_9FIRM</name>
<sequence length="630" mass="71251">MTAGVCMEKLDQICKKFEETYQVKAMAVSIHHHDRCVYTYHAGAKADTLFSVGSISKIMTTVAVLKLVEQGKVELDAPVTRYLKELHIPDERAGKLCVSMLLDHSCGLAGNCYQGKYGNAVNRRHLQQCIAYANQVRLKDTPGMCSTYCNDGFSLAEALIEAVSGQTYAQFITEEILRPCEMKHTDFPLHSLQEGKFLHADSGFDFDYPQEYVNGIGSGGIYSTAEDICRFFDHLMQGNLLHPATLALMNTKHAADHCGISAYSDARYGFGWDDVENPLFCQYGLTACEKSGGTFGFSSHSILLLKEQFSCAVTLCTQKGSPTLLNEELALAYLSETMPLVKRPVSNSLPKPCDMRKWEGVYAYNKGILRLRKEMDHYVLELDENGTWVRAEKLHTDRSGALVSESGSLLRHHDAQLRLTAADAHVYMVLVTPHPLDSALKRRFVYAEQLIPGEAKKTKWQQLDGHLYLQDDEWLFQRKFAHQPLLIRPHHLEGYGGYLCLTHPLWEQNEREAVNTLRFPGTNAAEIGNLLWINEKELQYGMYHYRCADALPLLEEGEYRFRDAKVHWYRITASFEQLTCYGNARMILLDEKGNVLFDSIYMNGIHDIETACYAGIIMDEKAMVKVQLQG</sequence>
<organism evidence="4 5">
    <name type="scientific">Massilicoli timonensis</name>
    <dbReference type="NCBI Taxonomy" id="2015901"/>
    <lineage>
        <taxon>Bacteria</taxon>
        <taxon>Bacillati</taxon>
        <taxon>Bacillota</taxon>
        <taxon>Erysipelotrichia</taxon>
        <taxon>Erysipelotrichales</taxon>
        <taxon>Erysipelotrichaceae</taxon>
        <taxon>Massilicoli</taxon>
    </lineage>
</organism>
<dbReference type="Gene3D" id="3.40.710.10">
    <property type="entry name" value="DD-peptidase/beta-lactamase superfamily"/>
    <property type="match status" value="1"/>
</dbReference>
<comment type="caution">
    <text evidence="4">The sequence shown here is derived from an EMBL/GenBank/DDBJ whole genome shotgun (WGS) entry which is preliminary data.</text>
</comment>
<evidence type="ECO:0000313" key="5">
    <source>
        <dbReference type="Proteomes" id="UP001524435"/>
    </source>
</evidence>
<dbReference type="EMBL" id="JANGCH010000004">
    <property type="protein sequence ID" value="MCQ5121396.1"/>
    <property type="molecule type" value="Genomic_DNA"/>
</dbReference>
<evidence type="ECO:0000256" key="2">
    <source>
        <dbReference type="ARBA" id="ARBA00023136"/>
    </source>
</evidence>
<dbReference type="InterPro" id="IPR001466">
    <property type="entry name" value="Beta-lactam-related"/>
</dbReference>
<dbReference type="Pfam" id="PF00144">
    <property type="entry name" value="Beta-lactamase"/>
    <property type="match status" value="1"/>
</dbReference>
<feature type="domain" description="Beta-lactamase-related" evidence="3">
    <location>
        <begin position="10"/>
        <end position="321"/>
    </location>
</feature>
<evidence type="ECO:0000259" key="3">
    <source>
        <dbReference type="Pfam" id="PF00144"/>
    </source>
</evidence>
<dbReference type="PANTHER" id="PTHR46825">
    <property type="entry name" value="D-ALANYL-D-ALANINE-CARBOXYPEPTIDASE/ENDOPEPTIDASE AMPH"/>
    <property type="match status" value="1"/>
</dbReference>
<accession>A0ABT1SJI9</accession>